<evidence type="ECO:0000256" key="2">
    <source>
        <dbReference type="ARBA" id="ARBA00022692"/>
    </source>
</evidence>
<evidence type="ECO:0000256" key="1">
    <source>
        <dbReference type="ARBA" id="ARBA00004141"/>
    </source>
</evidence>
<dbReference type="PANTHER" id="PTHR37305">
    <property type="entry name" value="INTEGRAL MEMBRANE PROTEIN-RELATED"/>
    <property type="match status" value="1"/>
</dbReference>
<keyword evidence="4 6" id="KW-0472">Membrane</keyword>
<evidence type="ECO:0000259" key="7">
    <source>
        <dbReference type="Pfam" id="PF12698"/>
    </source>
</evidence>
<dbReference type="EMBL" id="JBHSRI010000005">
    <property type="protein sequence ID" value="MFC6038897.1"/>
    <property type="molecule type" value="Genomic_DNA"/>
</dbReference>
<feature type="domain" description="ABC-2 type transporter transmembrane" evidence="7">
    <location>
        <begin position="16"/>
        <end position="373"/>
    </location>
</feature>
<feature type="coiled-coil region" evidence="5">
    <location>
        <begin position="32"/>
        <end position="81"/>
    </location>
</feature>
<feature type="transmembrane region" description="Helical" evidence="6">
    <location>
        <begin position="352"/>
        <end position="370"/>
    </location>
</feature>
<keyword evidence="3 6" id="KW-1133">Transmembrane helix</keyword>
<reference evidence="9" key="1">
    <citation type="journal article" date="2019" name="Int. J. Syst. Evol. Microbiol.">
        <title>The Global Catalogue of Microorganisms (GCM) 10K type strain sequencing project: providing services to taxonomists for standard genome sequencing and annotation.</title>
        <authorList>
            <consortium name="The Broad Institute Genomics Platform"/>
            <consortium name="The Broad Institute Genome Sequencing Center for Infectious Disease"/>
            <person name="Wu L."/>
            <person name="Ma J."/>
        </authorList>
    </citation>
    <scope>NUCLEOTIDE SEQUENCE [LARGE SCALE GENOMIC DNA]</scope>
    <source>
        <strain evidence="9">CCUG 54527</strain>
    </source>
</reference>
<accession>A0ABW1L6V5</accession>
<evidence type="ECO:0000256" key="6">
    <source>
        <dbReference type="SAM" id="Phobius"/>
    </source>
</evidence>
<feature type="transmembrane region" description="Helical" evidence="6">
    <location>
        <begin position="16"/>
        <end position="34"/>
    </location>
</feature>
<feature type="transmembrane region" description="Helical" evidence="6">
    <location>
        <begin position="323"/>
        <end position="345"/>
    </location>
</feature>
<name>A0ABW1L6V5_9BACL</name>
<feature type="transmembrane region" description="Helical" evidence="6">
    <location>
        <begin position="201"/>
        <end position="223"/>
    </location>
</feature>
<comment type="subcellular location">
    <subcellularLocation>
        <location evidence="1">Membrane</location>
        <topology evidence="1">Multi-pass membrane protein</topology>
    </subcellularLocation>
</comment>
<keyword evidence="2 6" id="KW-0812">Transmembrane</keyword>
<evidence type="ECO:0000313" key="9">
    <source>
        <dbReference type="Proteomes" id="UP001596170"/>
    </source>
</evidence>
<comment type="caution">
    <text evidence="8">The sequence shown here is derived from an EMBL/GenBank/DDBJ whole genome shotgun (WGS) entry which is preliminary data.</text>
</comment>
<organism evidence="8 9">
    <name type="scientific">Paenisporosarcina macmurdoensis</name>
    <dbReference type="NCBI Taxonomy" id="212659"/>
    <lineage>
        <taxon>Bacteria</taxon>
        <taxon>Bacillati</taxon>
        <taxon>Bacillota</taxon>
        <taxon>Bacilli</taxon>
        <taxon>Bacillales</taxon>
        <taxon>Caryophanaceae</taxon>
        <taxon>Paenisporosarcina</taxon>
    </lineage>
</organism>
<evidence type="ECO:0000313" key="8">
    <source>
        <dbReference type="EMBL" id="MFC6038897.1"/>
    </source>
</evidence>
<feature type="transmembrane region" description="Helical" evidence="6">
    <location>
        <begin position="255"/>
        <end position="276"/>
    </location>
</feature>
<evidence type="ECO:0000256" key="5">
    <source>
        <dbReference type="SAM" id="Coils"/>
    </source>
</evidence>
<feature type="transmembrane region" description="Helical" evidence="6">
    <location>
        <begin position="404"/>
        <end position="423"/>
    </location>
</feature>
<keyword evidence="9" id="KW-1185">Reference proteome</keyword>
<protein>
    <submittedName>
        <fullName evidence="8">ABC transporter permease</fullName>
    </submittedName>
</protein>
<sequence length="429" mass="49309">MHTFQFEMKKIWKRKGTWIALFICILAISALYLFNKEEANNLEETNQNLIQNRTDQFKQWAAEAEIAAEKAKQKGDTATAEEQAATAERFSASTKKYEDLKIAYDSGDWNYVYLADLEGLQRLVENPMEAELSIEEQRVDNFTLRASYEEKQQLLEKGLTPPTQDVLLYSLLPTLYDEFTGYSAARWEQLTERYGTLGWNILYQFTHYFLIPITIILGAFMFGNSVSSESMRKNRGLHFFHVLPVSKGRVFIAKYLVGLIHTILFTVIILLIPLGLSLMDRGIGSLAYPVLVYDGPDPRAFGSRTPVPNGDYDTFHFISLGDYFIQALWMTLLMVFFIYTVYFFLSLWIRHAGATLLVTVCVLFIGAMVGTSPWNPFQYLDVHRILTQENRVLLVDNRYSVQNGLLALGLTGLFLWLLSFGRYRQLKVK</sequence>
<dbReference type="Proteomes" id="UP001596170">
    <property type="component" value="Unassembled WGS sequence"/>
</dbReference>
<dbReference type="InterPro" id="IPR013525">
    <property type="entry name" value="ABC2_TM"/>
</dbReference>
<evidence type="ECO:0000256" key="3">
    <source>
        <dbReference type="ARBA" id="ARBA00022989"/>
    </source>
</evidence>
<gene>
    <name evidence="8" type="ORF">ACFPYN_05440</name>
</gene>
<dbReference type="RefSeq" id="WP_377732999.1">
    <property type="nucleotide sequence ID" value="NZ_JBHSRI010000005.1"/>
</dbReference>
<dbReference type="Pfam" id="PF12698">
    <property type="entry name" value="ABC2_membrane_3"/>
    <property type="match status" value="1"/>
</dbReference>
<evidence type="ECO:0000256" key="4">
    <source>
        <dbReference type="ARBA" id="ARBA00023136"/>
    </source>
</evidence>
<proteinExistence type="predicted"/>
<keyword evidence="5" id="KW-0175">Coiled coil</keyword>
<dbReference type="PANTHER" id="PTHR37305:SF1">
    <property type="entry name" value="MEMBRANE PROTEIN"/>
    <property type="match status" value="1"/>
</dbReference>